<keyword evidence="2" id="KW-1185">Reference proteome</keyword>
<reference evidence="3" key="1">
    <citation type="submission" date="2017-02" db="UniProtKB">
        <authorList>
            <consortium name="WormBaseParasite"/>
        </authorList>
    </citation>
    <scope>IDENTIFICATION</scope>
</reference>
<feature type="region of interest" description="Disordered" evidence="1">
    <location>
        <begin position="1"/>
        <end position="84"/>
    </location>
</feature>
<protein>
    <submittedName>
        <fullName evidence="3">Protein phosphatase</fullName>
    </submittedName>
</protein>
<feature type="compositionally biased region" description="Basic residues" evidence="1">
    <location>
        <begin position="48"/>
        <end position="61"/>
    </location>
</feature>
<evidence type="ECO:0000256" key="1">
    <source>
        <dbReference type="SAM" id="MobiDB-lite"/>
    </source>
</evidence>
<organism evidence="2 3">
    <name type="scientific">Strongyloides papillosus</name>
    <name type="common">Intestinal threadworm</name>
    <dbReference type="NCBI Taxonomy" id="174720"/>
    <lineage>
        <taxon>Eukaryota</taxon>
        <taxon>Metazoa</taxon>
        <taxon>Ecdysozoa</taxon>
        <taxon>Nematoda</taxon>
        <taxon>Chromadorea</taxon>
        <taxon>Rhabditida</taxon>
        <taxon>Tylenchina</taxon>
        <taxon>Panagrolaimomorpha</taxon>
        <taxon>Strongyloidoidea</taxon>
        <taxon>Strongyloididae</taxon>
        <taxon>Strongyloides</taxon>
    </lineage>
</organism>
<proteinExistence type="predicted"/>
<evidence type="ECO:0000313" key="2">
    <source>
        <dbReference type="Proteomes" id="UP000046392"/>
    </source>
</evidence>
<sequence>METRVSDQRVKKANVSTADKKKGKKSKCSCDSKSVSKKGKCSCDSKSFSKKWKNKKNKNNLHTREEDLKPTLSDVSESREVNGHLDTRKSVTIENIKVFGKPKSAALFITRDDSETVSNNSKVDNLLGRIKRESDKKDTQPKTYPLKNKTIEIGKTNPKSNRKTIDIVPVERTKTLATQSIDMTVEKKSKSPANVVISQETKSNDCSIEIKVVPKSVEVTTSVENNGKENRIKEVSKNFKKRRLLRRNKKGINTLETSNNKTQSTVVLPKQDEYVQLGEVINGDIEKLLNEVKPEGQKKSPVG</sequence>
<feature type="compositionally biased region" description="Basic and acidic residues" evidence="1">
    <location>
        <begin position="1"/>
        <end position="10"/>
    </location>
</feature>
<name>A0A0N5CBZ1_STREA</name>
<dbReference type="AlphaFoldDB" id="A0A0N5CBZ1"/>
<evidence type="ECO:0000313" key="3">
    <source>
        <dbReference type="WBParaSite" id="SPAL_0001540000.1"/>
    </source>
</evidence>
<dbReference type="Proteomes" id="UP000046392">
    <property type="component" value="Unplaced"/>
</dbReference>
<accession>A0A0N5CBZ1</accession>
<dbReference type="WBParaSite" id="SPAL_0001540000.1">
    <property type="protein sequence ID" value="SPAL_0001540000.1"/>
    <property type="gene ID" value="SPAL_0001540000"/>
</dbReference>